<keyword evidence="1" id="KW-0808">Transferase</keyword>
<evidence type="ECO:0000256" key="2">
    <source>
        <dbReference type="ARBA" id="ARBA00023315"/>
    </source>
</evidence>
<keyword evidence="2" id="KW-0012">Acyltransferase</keyword>
<dbReference type="InterPro" id="IPR000182">
    <property type="entry name" value="GNAT_dom"/>
</dbReference>
<dbReference type="PANTHER" id="PTHR43877">
    <property type="entry name" value="AMINOALKYLPHOSPHONATE N-ACETYLTRANSFERASE-RELATED-RELATED"/>
    <property type="match status" value="1"/>
</dbReference>
<evidence type="ECO:0000313" key="5">
    <source>
        <dbReference type="Proteomes" id="UP001519272"/>
    </source>
</evidence>
<dbReference type="Proteomes" id="UP001519272">
    <property type="component" value="Unassembled WGS sequence"/>
</dbReference>
<comment type="caution">
    <text evidence="4">The sequence shown here is derived from an EMBL/GenBank/DDBJ whole genome shotgun (WGS) entry which is preliminary data.</text>
</comment>
<feature type="domain" description="N-acetyltransferase" evidence="3">
    <location>
        <begin position="9"/>
        <end position="173"/>
    </location>
</feature>
<evidence type="ECO:0000256" key="1">
    <source>
        <dbReference type="ARBA" id="ARBA00022679"/>
    </source>
</evidence>
<organism evidence="4 5">
    <name type="scientific">Paenibacillus turicensis</name>
    <dbReference type="NCBI Taxonomy" id="160487"/>
    <lineage>
        <taxon>Bacteria</taxon>
        <taxon>Bacillati</taxon>
        <taxon>Bacillota</taxon>
        <taxon>Bacilli</taxon>
        <taxon>Bacillales</taxon>
        <taxon>Paenibacillaceae</taxon>
        <taxon>Paenibacillus</taxon>
    </lineage>
</organism>
<accession>A0ABS4FM51</accession>
<keyword evidence="5" id="KW-1185">Reference proteome</keyword>
<dbReference type="RefSeq" id="WP_210087323.1">
    <property type="nucleotide sequence ID" value="NZ_JAGGKG010000001.1"/>
</dbReference>
<dbReference type="InterPro" id="IPR016181">
    <property type="entry name" value="Acyl_CoA_acyltransferase"/>
</dbReference>
<dbReference type="SUPFAM" id="SSF55729">
    <property type="entry name" value="Acyl-CoA N-acyltransferases (Nat)"/>
    <property type="match status" value="1"/>
</dbReference>
<evidence type="ECO:0000313" key="4">
    <source>
        <dbReference type="EMBL" id="MBP1903651.1"/>
    </source>
</evidence>
<dbReference type="Pfam" id="PF00583">
    <property type="entry name" value="Acetyltransf_1"/>
    <property type="match status" value="1"/>
</dbReference>
<protein>
    <submittedName>
        <fullName evidence="4">Ribosomal protein S18 acetylase RimI-like enzyme</fullName>
    </submittedName>
</protein>
<dbReference type="InterPro" id="IPR050832">
    <property type="entry name" value="Bact_Acetyltransf"/>
</dbReference>
<dbReference type="CDD" id="cd04301">
    <property type="entry name" value="NAT_SF"/>
    <property type="match status" value="1"/>
</dbReference>
<dbReference type="EMBL" id="JAGGKG010000001">
    <property type="protein sequence ID" value="MBP1903651.1"/>
    <property type="molecule type" value="Genomic_DNA"/>
</dbReference>
<gene>
    <name evidence="4" type="ORF">J2Z32_000263</name>
</gene>
<proteinExistence type="predicted"/>
<name>A0ABS4FM51_9BACL</name>
<dbReference type="Gene3D" id="3.40.630.30">
    <property type="match status" value="1"/>
</dbReference>
<sequence length="174" mass="19555">MGKLDKQFIVIEQVNEISQYIDELDHLLIQVVEDGASVGFLPPLSPEEARSYWLNVLNEDTKLWVAKMQNEIVGTIQLQLCNKANGRHRAEIAKLMTSPRHRRTGVGRSLMQIAEEAAVLDQRSLLVLDTRQGDPSNLLYQSLGYEQAGVIPLYAQSANGQLHSTVFYYKVCGK</sequence>
<evidence type="ECO:0000259" key="3">
    <source>
        <dbReference type="PROSITE" id="PS51186"/>
    </source>
</evidence>
<dbReference type="PROSITE" id="PS51186">
    <property type="entry name" value="GNAT"/>
    <property type="match status" value="1"/>
</dbReference>
<reference evidence="4 5" key="1">
    <citation type="submission" date="2021-03" db="EMBL/GenBank/DDBJ databases">
        <title>Genomic Encyclopedia of Type Strains, Phase IV (KMG-IV): sequencing the most valuable type-strain genomes for metagenomic binning, comparative biology and taxonomic classification.</title>
        <authorList>
            <person name="Goeker M."/>
        </authorList>
    </citation>
    <scope>NUCLEOTIDE SEQUENCE [LARGE SCALE GENOMIC DNA]</scope>
    <source>
        <strain evidence="4 5">DSM 14349</strain>
    </source>
</reference>